<accession>A0A9W5F0V7</accession>
<protein>
    <submittedName>
        <fullName evidence="1">Uncharacterized protein</fullName>
    </submittedName>
</protein>
<organism evidence="1 2">
    <name type="scientific">Agrobacterium genomosp. 2 str. CFBP 5494</name>
    <dbReference type="NCBI Taxonomy" id="1183436"/>
    <lineage>
        <taxon>Bacteria</taxon>
        <taxon>Pseudomonadati</taxon>
        <taxon>Pseudomonadota</taxon>
        <taxon>Alphaproteobacteria</taxon>
        <taxon>Hyphomicrobiales</taxon>
        <taxon>Rhizobiaceae</taxon>
        <taxon>Rhizobium/Agrobacterium group</taxon>
        <taxon>Agrobacterium</taxon>
        <taxon>Agrobacterium tumefaciens complex</taxon>
    </lineage>
</organism>
<comment type="caution">
    <text evidence="1">The sequence shown here is derived from an EMBL/GenBank/DDBJ whole genome shotgun (WGS) entry which is preliminary data.</text>
</comment>
<reference evidence="1 2" key="1">
    <citation type="submission" date="2016-01" db="EMBL/GenBank/DDBJ databases">
        <authorList>
            <person name="Regsiter A."/>
            <person name="william w."/>
        </authorList>
    </citation>
    <scope>NUCLEOTIDE SEQUENCE [LARGE SCALE GENOMIC DNA]</scope>
    <source>
        <strain evidence="1 2">CFBP 5494</strain>
    </source>
</reference>
<keyword evidence="2" id="KW-1185">Reference proteome</keyword>
<dbReference type="EMBL" id="FBVY01000002">
    <property type="protein sequence ID" value="CUW85644.1"/>
    <property type="molecule type" value="Genomic_DNA"/>
</dbReference>
<evidence type="ECO:0000313" key="1">
    <source>
        <dbReference type="EMBL" id="CUW85644.1"/>
    </source>
</evidence>
<gene>
    <name evidence="1" type="ORF">AGR2A_Cc100215</name>
</gene>
<sequence length="133" mass="14538">MNEAQALTLEAGKFYRTRDGRKAFVSGINPFPDGSHIRAIGVVVDEGVQGWDLNGAFTLELEHRLDLVAEWVEPKRIKGWVAIWAKGGDHSLVACCSHIYKTLEAAKADNFSNVACYAEIDVLEGHGLNGELA</sequence>
<dbReference type="RefSeq" id="WP_080822554.1">
    <property type="nucleotide sequence ID" value="NZ_LT009718.1"/>
</dbReference>
<proteinExistence type="predicted"/>
<dbReference type="Proteomes" id="UP000191933">
    <property type="component" value="Unassembled WGS sequence"/>
</dbReference>
<dbReference type="AlphaFoldDB" id="A0A9W5F0V7"/>
<name>A0A9W5F0V7_9HYPH</name>
<evidence type="ECO:0000313" key="2">
    <source>
        <dbReference type="Proteomes" id="UP000191933"/>
    </source>
</evidence>